<feature type="region of interest" description="Disordered" evidence="1">
    <location>
        <begin position="217"/>
        <end position="244"/>
    </location>
</feature>
<name>A0ABQ3VW07_9LACO</name>
<proteinExistence type="predicted"/>
<dbReference type="InterPro" id="IPR010380">
    <property type="entry name" value="DUF975"/>
</dbReference>
<evidence type="ECO:0000256" key="1">
    <source>
        <dbReference type="SAM" id="MobiDB-lite"/>
    </source>
</evidence>
<feature type="transmembrane region" description="Helical" evidence="2">
    <location>
        <begin position="170"/>
        <end position="195"/>
    </location>
</feature>
<accession>A0ABQ3VW07</accession>
<evidence type="ECO:0000256" key="2">
    <source>
        <dbReference type="SAM" id="Phobius"/>
    </source>
</evidence>
<feature type="compositionally biased region" description="Low complexity" evidence="1">
    <location>
        <begin position="219"/>
        <end position="235"/>
    </location>
</feature>
<organism evidence="3 4">
    <name type="scientific">Lentilactobacillus fungorum</name>
    <dbReference type="NCBI Taxonomy" id="2201250"/>
    <lineage>
        <taxon>Bacteria</taxon>
        <taxon>Bacillati</taxon>
        <taxon>Bacillota</taxon>
        <taxon>Bacilli</taxon>
        <taxon>Lactobacillales</taxon>
        <taxon>Lactobacillaceae</taxon>
        <taxon>Lentilactobacillus</taxon>
    </lineage>
</organism>
<feature type="transmembrane region" description="Helical" evidence="2">
    <location>
        <begin position="20"/>
        <end position="40"/>
    </location>
</feature>
<dbReference type="PANTHER" id="PTHR40076:SF1">
    <property type="entry name" value="MEMBRANE PROTEIN"/>
    <property type="match status" value="1"/>
</dbReference>
<feature type="transmembrane region" description="Helical" evidence="2">
    <location>
        <begin position="55"/>
        <end position="79"/>
    </location>
</feature>
<dbReference type="Proteomes" id="UP000604765">
    <property type="component" value="Unassembled WGS sequence"/>
</dbReference>
<keyword evidence="4" id="KW-1185">Reference proteome</keyword>
<comment type="caution">
    <text evidence="3">The sequence shown here is derived from an EMBL/GenBank/DDBJ whole genome shotgun (WGS) entry which is preliminary data.</text>
</comment>
<evidence type="ECO:0000313" key="4">
    <source>
        <dbReference type="Proteomes" id="UP000604765"/>
    </source>
</evidence>
<evidence type="ECO:0000313" key="3">
    <source>
        <dbReference type="EMBL" id="GHP13075.1"/>
    </source>
</evidence>
<sequence>MDRPALKKDAKSILNSHFSFYFLLWLPVFILEAIGAILFYPDDPTNDALTTSEDIGLFLTFLAALMAIGLFFVSIDAIRQSLQYDQPLQKSFTLFSRGEYFLGTLLIYILIFIFSFLWSLLLIIPGIIKSMAYSQAYYIYRDAIDKGESIGYLEAITRSRQLMDGHKWEYFVMSLSFIGWGLLVAFTAGIAAIWVQPYMVLSFANFYNELIEQQTAANSQQPPVTDPPSTTTPDQLSNDQTPKA</sequence>
<dbReference type="EMBL" id="BNJR01000005">
    <property type="protein sequence ID" value="GHP13075.1"/>
    <property type="molecule type" value="Genomic_DNA"/>
</dbReference>
<protein>
    <submittedName>
        <fullName evidence="3">Membrane protein</fullName>
    </submittedName>
</protein>
<reference evidence="3 4" key="1">
    <citation type="journal article" date="2021" name="Int. J. Syst. Evol. Microbiol.">
        <title>Lentilactobacillus fungorum sp. nov., isolated from spent mushroom substrates.</title>
        <authorList>
            <person name="Tohno M."/>
            <person name="Tanizawa Y."/>
            <person name="Kojima Y."/>
            <person name="Sakamoto M."/>
            <person name="Ohkuma M."/>
            <person name="Kobayashi H."/>
        </authorList>
    </citation>
    <scope>NUCLEOTIDE SEQUENCE [LARGE SCALE GENOMIC DNA]</scope>
    <source>
        <strain evidence="3 4">YK48G</strain>
    </source>
</reference>
<dbReference type="Pfam" id="PF06161">
    <property type="entry name" value="DUF975"/>
    <property type="match status" value="1"/>
</dbReference>
<feature type="transmembrane region" description="Helical" evidence="2">
    <location>
        <begin position="100"/>
        <end position="128"/>
    </location>
</feature>
<gene>
    <name evidence="3" type="ORF">YK48G_05000</name>
</gene>
<dbReference type="RefSeq" id="WP_203629133.1">
    <property type="nucleotide sequence ID" value="NZ_BNJR01000005.1"/>
</dbReference>
<keyword evidence="2" id="KW-0472">Membrane</keyword>
<keyword evidence="2" id="KW-0812">Transmembrane</keyword>
<dbReference type="PANTHER" id="PTHR40076">
    <property type="entry name" value="MEMBRANE PROTEIN-RELATED"/>
    <property type="match status" value="1"/>
</dbReference>
<keyword evidence="2" id="KW-1133">Transmembrane helix</keyword>